<dbReference type="PANTHER" id="PTHR43004">
    <property type="entry name" value="TRK SYSTEM POTASSIUM UPTAKE PROTEIN"/>
    <property type="match status" value="1"/>
</dbReference>
<reference evidence="8" key="1">
    <citation type="submission" date="2021-12" db="EMBL/GenBank/DDBJ databases">
        <title>Convergent genome expansion in fungi linked to evolution of root-endophyte symbiosis.</title>
        <authorList>
            <consortium name="DOE Joint Genome Institute"/>
            <person name="Ke Y.-H."/>
            <person name="Bonito G."/>
            <person name="Liao H.-L."/>
            <person name="Looney B."/>
            <person name="Rojas-Flechas A."/>
            <person name="Nash J."/>
            <person name="Hameed K."/>
            <person name="Schadt C."/>
            <person name="Martin F."/>
            <person name="Crous P.W."/>
            <person name="Miettinen O."/>
            <person name="Magnuson J.K."/>
            <person name="Labbe J."/>
            <person name="Jacobson D."/>
            <person name="Doktycz M.J."/>
            <person name="Veneault-Fourrey C."/>
            <person name="Kuo A."/>
            <person name="Mondo S."/>
            <person name="Calhoun S."/>
            <person name="Riley R."/>
            <person name="Ohm R."/>
            <person name="LaButti K."/>
            <person name="Andreopoulos B."/>
            <person name="Pangilinan J."/>
            <person name="Nolan M."/>
            <person name="Tritt A."/>
            <person name="Clum A."/>
            <person name="Lipzen A."/>
            <person name="Daum C."/>
            <person name="Barry K."/>
            <person name="Grigoriev I.V."/>
            <person name="Vilgalys R."/>
        </authorList>
    </citation>
    <scope>NUCLEOTIDE SEQUENCE</scope>
    <source>
        <strain evidence="8">PMI_201</strain>
    </source>
</reference>
<dbReference type="GeneID" id="70240057"/>
<dbReference type="InterPro" id="IPR050641">
    <property type="entry name" value="RIFMO-like"/>
</dbReference>
<evidence type="ECO:0000313" key="9">
    <source>
        <dbReference type="Proteomes" id="UP001201262"/>
    </source>
</evidence>
<evidence type="ECO:0000313" key="8">
    <source>
        <dbReference type="EMBL" id="KAH8696538.1"/>
    </source>
</evidence>
<feature type="transmembrane region" description="Helical" evidence="5">
    <location>
        <begin position="7"/>
        <end position="27"/>
    </location>
</feature>
<keyword evidence="2" id="KW-0285">Flavoprotein</keyword>
<dbReference type="InterPro" id="IPR036249">
    <property type="entry name" value="Thioredoxin-like_sf"/>
</dbReference>
<keyword evidence="5" id="KW-0812">Transmembrane</keyword>
<sequence>MTKKESAVDVLIIGAGPAGLIAALWMAKCGITTRLVEQRPYKLRVGGADGIHPRSMEMFESFDLDQEITQLWEPITGWALWCRSTEGSFARSGRMDNPTPVRCRWGPGLLQQGIVERMIKQRILEQPFVRIEYETAPISFVIKEDALGDPDSHPCVLTLRHDDSSGVSEEFVHAKYVIGADGARSWIRKQLGFKMEGTRTQSVWAVTDLLVVSDFPDIRLCTTINSYGEGGLFFLRRERGLTRFYVQLNRADQEEFPATLITQELIIERLQRLLRPYTLTVKGCEWWSSYTVAHYLSDGMTKYDRVFLVGDAVHNHSPLVGLGMNISMQDSYNLGWKLAGVLKKELNPSILSTYETERHPVAAELIETDRFHLQLFDTVTATGSEPAWMQEREEAMQPSMQGFAVHYQDPLLTAATDKKRSPDAMIVPGKRFPQLNVANHATGKIYSIQSLLKSEGRFHVVIFAGDLSQPQELNRFNTFGTLLKQIEEQIVGGFNVIAVHQACKTAIELASLADIFFPVGETTGWDYNRVYCDMETSYEEAGISERGVVVLVRPDQYVGWSGELEDTQELTRYLRPIFATETHG</sequence>
<proteinExistence type="inferred from homology"/>
<evidence type="ECO:0000259" key="6">
    <source>
        <dbReference type="Pfam" id="PF01494"/>
    </source>
</evidence>
<dbReference type="Gene3D" id="3.40.30.20">
    <property type="match status" value="1"/>
</dbReference>
<dbReference type="SUPFAM" id="SSF52833">
    <property type="entry name" value="Thioredoxin-like"/>
    <property type="match status" value="1"/>
</dbReference>
<keyword evidence="5" id="KW-0472">Membrane</keyword>
<dbReference type="InterPro" id="IPR002938">
    <property type="entry name" value="FAD-bd"/>
</dbReference>
<dbReference type="PANTHER" id="PTHR43004:SF20">
    <property type="entry name" value="2-MONOOXYGENASE, PUTATIVE (AFU_ORTHOLOGUE AFUA_1G13660)-RELATED"/>
    <property type="match status" value="1"/>
</dbReference>
<evidence type="ECO:0000259" key="7">
    <source>
        <dbReference type="Pfam" id="PF07976"/>
    </source>
</evidence>
<comment type="similarity">
    <text evidence="1">Belongs to the PheA/TfdB FAD monooxygenase family.</text>
</comment>
<dbReference type="SUPFAM" id="SSF51905">
    <property type="entry name" value="FAD/NAD(P)-binding domain"/>
    <property type="match status" value="1"/>
</dbReference>
<name>A0AAD4KNB1_9EURO</name>
<dbReference type="Pfam" id="PF01494">
    <property type="entry name" value="FAD_binding_3"/>
    <property type="match status" value="1"/>
</dbReference>
<dbReference type="Gene3D" id="3.50.50.60">
    <property type="entry name" value="FAD/NAD(P)-binding domain"/>
    <property type="match status" value="1"/>
</dbReference>
<comment type="caution">
    <text evidence="8">The sequence shown here is derived from an EMBL/GenBank/DDBJ whole genome shotgun (WGS) entry which is preliminary data.</text>
</comment>
<keyword evidence="4" id="KW-0560">Oxidoreductase</keyword>
<evidence type="ECO:0000256" key="2">
    <source>
        <dbReference type="ARBA" id="ARBA00022630"/>
    </source>
</evidence>
<organism evidence="8 9">
    <name type="scientific">Talaromyces proteolyticus</name>
    <dbReference type="NCBI Taxonomy" id="1131652"/>
    <lineage>
        <taxon>Eukaryota</taxon>
        <taxon>Fungi</taxon>
        <taxon>Dikarya</taxon>
        <taxon>Ascomycota</taxon>
        <taxon>Pezizomycotina</taxon>
        <taxon>Eurotiomycetes</taxon>
        <taxon>Eurotiomycetidae</taxon>
        <taxon>Eurotiales</taxon>
        <taxon>Trichocomaceae</taxon>
        <taxon>Talaromyces</taxon>
        <taxon>Talaromyces sect. Bacilispori</taxon>
    </lineage>
</organism>
<dbReference type="GO" id="GO:0016709">
    <property type="term" value="F:oxidoreductase activity, acting on paired donors, with incorporation or reduction of molecular oxygen, NAD(P)H as one donor, and incorporation of one atom of oxygen"/>
    <property type="evidence" value="ECO:0007669"/>
    <property type="project" value="UniProtKB-ARBA"/>
</dbReference>
<protein>
    <submittedName>
        <fullName evidence="8">FAD binding domain protein</fullName>
    </submittedName>
</protein>
<dbReference type="CDD" id="cd02979">
    <property type="entry name" value="PHOX_C"/>
    <property type="match status" value="1"/>
</dbReference>
<dbReference type="RefSeq" id="XP_046071474.1">
    <property type="nucleotide sequence ID" value="XM_046209770.1"/>
</dbReference>
<evidence type="ECO:0000256" key="1">
    <source>
        <dbReference type="ARBA" id="ARBA00007801"/>
    </source>
</evidence>
<keyword evidence="3" id="KW-0274">FAD</keyword>
<dbReference type="AlphaFoldDB" id="A0AAD4KNB1"/>
<keyword evidence="9" id="KW-1185">Reference proteome</keyword>
<evidence type="ECO:0000256" key="3">
    <source>
        <dbReference type="ARBA" id="ARBA00022827"/>
    </source>
</evidence>
<feature type="domain" description="FAD-binding" evidence="6">
    <location>
        <begin position="8"/>
        <end position="367"/>
    </location>
</feature>
<dbReference type="InterPro" id="IPR012941">
    <property type="entry name" value="Phe_hydrox_C_dim_dom"/>
</dbReference>
<keyword evidence="5" id="KW-1133">Transmembrane helix</keyword>
<evidence type="ECO:0000256" key="5">
    <source>
        <dbReference type="SAM" id="Phobius"/>
    </source>
</evidence>
<dbReference type="InterPro" id="IPR036188">
    <property type="entry name" value="FAD/NAD-bd_sf"/>
</dbReference>
<feature type="domain" description="Phenol hydroxylase-like C-terminal dimerisation" evidence="7">
    <location>
        <begin position="405"/>
        <end position="579"/>
    </location>
</feature>
<dbReference type="Gene3D" id="3.30.9.10">
    <property type="entry name" value="D-Amino Acid Oxidase, subunit A, domain 2"/>
    <property type="match status" value="1"/>
</dbReference>
<gene>
    <name evidence="8" type="ORF">BGW36DRAFT_188396</name>
</gene>
<dbReference type="Pfam" id="PF07976">
    <property type="entry name" value="Phe_hydrox_dim"/>
    <property type="match status" value="1"/>
</dbReference>
<dbReference type="PRINTS" id="PR00420">
    <property type="entry name" value="RNGMNOXGNASE"/>
</dbReference>
<dbReference type="EMBL" id="JAJTJA010000007">
    <property type="protein sequence ID" value="KAH8696538.1"/>
    <property type="molecule type" value="Genomic_DNA"/>
</dbReference>
<dbReference type="Proteomes" id="UP001201262">
    <property type="component" value="Unassembled WGS sequence"/>
</dbReference>
<evidence type="ECO:0000256" key="4">
    <source>
        <dbReference type="ARBA" id="ARBA00023002"/>
    </source>
</evidence>
<dbReference type="InterPro" id="IPR038220">
    <property type="entry name" value="PHOX_C_sf"/>
</dbReference>
<dbReference type="SUPFAM" id="SSF54373">
    <property type="entry name" value="FAD-linked reductases, C-terminal domain"/>
    <property type="match status" value="1"/>
</dbReference>
<accession>A0AAD4KNB1</accession>
<dbReference type="GO" id="GO:0071949">
    <property type="term" value="F:FAD binding"/>
    <property type="evidence" value="ECO:0007669"/>
    <property type="project" value="InterPro"/>
</dbReference>